<dbReference type="AlphaFoldDB" id="A0AAX3LJ75"/>
<reference evidence="1 2" key="1">
    <citation type="submission" date="2023-01" db="EMBL/GenBank/DDBJ databases">
        <title>Genome sequence resource and annotation of Enterobacter ludwigii, an economically important pathogen of seedling wilt with strawberry.</title>
        <authorList>
            <person name="Xie Y."/>
        </authorList>
    </citation>
    <scope>NUCLEOTIDE SEQUENCE [LARGE SCALE GENOMIC DNA]</scope>
    <source>
        <strain evidence="1 2">CM-TZ4</strain>
        <plasmid evidence="1 2">unnamed4</plasmid>
    </source>
</reference>
<dbReference type="PROSITE" id="PS51257">
    <property type="entry name" value="PROKAR_LIPOPROTEIN"/>
    <property type="match status" value="1"/>
</dbReference>
<dbReference type="EMBL" id="CP116351">
    <property type="protein sequence ID" value="WCE16358.1"/>
    <property type="molecule type" value="Genomic_DNA"/>
</dbReference>
<evidence type="ECO:0000313" key="1">
    <source>
        <dbReference type="EMBL" id="WCE16358.1"/>
    </source>
</evidence>
<dbReference type="Pfam" id="PF13117">
    <property type="entry name" value="Cag12"/>
    <property type="match status" value="1"/>
</dbReference>
<keyword evidence="1" id="KW-0614">Plasmid</keyword>
<dbReference type="Proteomes" id="UP001210538">
    <property type="component" value="Plasmid unnamed4"/>
</dbReference>
<dbReference type="InterPro" id="IPR025264">
    <property type="entry name" value="Cag12"/>
</dbReference>
<sequence>MKKIIFITSILLSGCSSPPEPPQVDWNGKPDTVNSQLPDWQPTYQVIKADKVSSSWMKTISGFKPENRLYDDSVFYAVAHSPVIIVETNNGTDFFTAKKWLRSNGAYGVIQYSYKVSGFGVRSTNIYFERD</sequence>
<organism evidence="1 2">
    <name type="scientific">Enterobacter ludwigii</name>
    <dbReference type="NCBI Taxonomy" id="299767"/>
    <lineage>
        <taxon>Bacteria</taxon>
        <taxon>Pseudomonadati</taxon>
        <taxon>Pseudomonadota</taxon>
        <taxon>Gammaproteobacteria</taxon>
        <taxon>Enterobacterales</taxon>
        <taxon>Enterobacteriaceae</taxon>
        <taxon>Enterobacter</taxon>
        <taxon>Enterobacter cloacae complex</taxon>
    </lineage>
</organism>
<keyword evidence="2" id="KW-1185">Reference proteome</keyword>
<proteinExistence type="predicted"/>
<evidence type="ECO:0000313" key="2">
    <source>
        <dbReference type="Proteomes" id="UP001210538"/>
    </source>
</evidence>
<name>A0AAX3LJ75_9ENTR</name>
<protein>
    <submittedName>
        <fullName evidence="1">Cag pathogenicity island Cag12 family protein</fullName>
    </submittedName>
</protein>
<geneLocation type="plasmid" evidence="1 2">
    <name>unnamed4</name>
</geneLocation>
<dbReference type="RefSeq" id="WP_227119134.1">
    <property type="nucleotide sequence ID" value="NZ_CP116351.1"/>
</dbReference>
<accession>A0AAX3LJ75</accession>
<gene>
    <name evidence="1" type="ORF">PHA72_28115</name>
</gene>